<feature type="region of interest" description="Disordered" evidence="7">
    <location>
        <begin position="319"/>
        <end position="339"/>
    </location>
</feature>
<dbReference type="Gene3D" id="1.10.510.10">
    <property type="entry name" value="Transferase(Phosphotransferase) domain 1"/>
    <property type="match status" value="1"/>
</dbReference>
<feature type="compositionally biased region" description="Polar residues" evidence="7">
    <location>
        <begin position="29"/>
        <end position="50"/>
    </location>
</feature>
<dbReference type="SMART" id="SM00220">
    <property type="entry name" value="S_TKc"/>
    <property type="match status" value="1"/>
</dbReference>
<feature type="region of interest" description="Disordered" evidence="7">
    <location>
        <begin position="375"/>
        <end position="396"/>
    </location>
</feature>
<dbReference type="GO" id="GO:0016301">
    <property type="term" value="F:kinase activity"/>
    <property type="evidence" value="ECO:0007669"/>
    <property type="project" value="UniProtKB-KW"/>
</dbReference>
<dbReference type="Pfam" id="PF00069">
    <property type="entry name" value="Pkinase"/>
    <property type="match status" value="1"/>
</dbReference>
<evidence type="ECO:0000256" key="3">
    <source>
        <dbReference type="ARBA" id="ARBA00022741"/>
    </source>
</evidence>
<dbReference type="PANTHER" id="PTHR22974:SF21">
    <property type="entry name" value="DUAL SPECIFICITY PROTEIN KINASE TTK"/>
    <property type="match status" value="1"/>
</dbReference>
<evidence type="ECO:0000259" key="8">
    <source>
        <dbReference type="PROSITE" id="PS50011"/>
    </source>
</evidence>
<dbReference type="InterPro" id="IPR011009">
    <property type="entry name" value="Kinase-like_dom_sf"/>
</dbReference>
<reference evidence="10" key="1">
    <citation type="submission" date="2025-08" db="UniProtKB">
        <authorList>
            <consortium name="RefSeq"/>
        </authorList>
    </citation>
    <scope>IDENTIFICATION</scope>
</reference>
<keyword evidence="9" id="KW-1185">Reference proteome</keyword>
<dbReference type="Proteomes" id="UP000695022">
    <property type="component" value="Unplaced"/>
</dbReference>
<dbReference type="PANTHER" id="PTHR22974">
    <property type="entry name" value="MIXED LINEAGE PROTEIN KINASE"/>
    <property type="match status" value="1"/>
</dbReference>
<feature type="compositionally biased region" description="Polar residues" evidence="7">
    <location>
        <begin position="493"/>
        <end position="516"/>
    </location>
</feature>
<feature type="region of interest" description="Disordered" evidence="7">
    <location>
        <begin position="74"/>
        <end position="96"/>
    </location>
</feature>
<evidence type="ECO:0000256" key="1">
    <source>
        <dbReference type="ARBA" id="ARBA00022527"/>
    </source>
</evidence>
<feature type="region of interest" description="Disordered" evidence="7">
    <location>
        <begin position="134"/>
        <end position="160"/>
    </location>
</feature>
<feature type="compositionally biased region" description="Low complexity" evidence="7">
    <location>
        <begin position="1"/>
        <end position="20"/>
    </location>
</feature>
<keyword evidence="1" id="KW-0723">Serine/threonine-protein kinase</keyword>
<feature type="binding site" evidence="6">
    <location>
        <position position="627"/>
    </location>
    <ligand>
        <name>ATP</name>
        <dbReference type="ChEBI" id="CHEBI:30616"/>
    </ligand>
</feature>
<name>A0ABM1E5M3_PRICU</name>
<dbReference type="InterPro" id="IPR017441">
    <property type="entry name" value="Protein_kinase_ATP_BS"/>
</dbReference>
<dbReference type="GeneID" id="106809065"/>
<feature type="compositionally biased region" description="Basic and acidic residues" evidence="7">
    <location>
        <begin position="380"/>
        <end position="396"/>
    </location>
</feature>
<sequence>MSSYRSFNHQSKSSTSSSASTEDGDTGGLTYQQMLYKNSYRNKLPTSSTKKGYPGRGNYVGMPRRVVYSDLHELDDSDDSDTGSQASLHSLEDAEKTGNTNSLSIYSFDRRFPFMKSAVSAPVNETADLKAASRSVAVKPEDMSSSKDAPANHLHRPLQPSFTGSNSAFVAVKKITPMPHCDVSAPGASRDVFGTAHLESHDFNQQQREEMYQSVDKSSDINSKLASPSRGGQVKTPPATPTKNHKFVNSVHKVMPAGESHVSSALKAAGEFSERKAGKVNRQPLSELSNGRDAALSRDKYAMPSDGKPHAVRKTVSYSVVPSGSASSHTRTPAEKSSGDLGLFTCRGVDAVGPLSRQKSMPSLGRVSSTSLTPAIAAGNRDKENVRVERRSERGNEATPIATTWAEPVRELSEASRDLSAKHTDSRARMDLLFEGGGEIAASAMRSHGNRGIYPPALRAGHTSSIRSRTAVSHHNLLPGMSAKTALIRPEPVSQQDNHTGGQKSTPQLLAQGSTGSMSNVSVSATTFSGQDVSSSLQLSSQPFQVIHNGVKMTVVPATACPTPTTEQTATSATQHAAASSLIRDLGKDIITINGKSYIVFTLLGKGGSSKVYQVLDSEKKRYLAVKCVDLDGADDVTIKSYENEITLLRRLEYSGKVIKLHDYEYNKQQKCLYLLMESGDTDLAVWLRSRNKTGQNTHEMRMYYWAEMLKCVAIIHKEGIVHSDLKPANFLIVRGELKLIDFGIANAIQKDKTSITKDYQMGTLNYMSPEAIQDTSDPFQYEAGGNKKHIYKVGVKADVWSLGCILYNMAYGKTPFQHITNQIAKLQAIINPAYDIKYPDCGEPELVDTLKKCLDRDPKKRASIADLLNHPYLNKKRAADVSTLTEDKLKKILLQIQQADVNSPTTLSAITRGVIQNLQSGKEVDISSILSKRQAAQSGSSSPV</sequence>
<keyword evidence="3 6" id="KW-0547">Nucleotide-binding</keyword>
<feature type="region of interest" description="Disordered" evidence="7">
    <location>
        <begin position="492"/>
        <end position="516"/>
    </location>
</feature>
<dbReference type="SUPFAM" id="SSF56112">
    <property type="entry name" value="Protein kinase-like (PK-like)"/>
    <property type="match status" value="1"/>
</dbReference>
<feature type="domain" description="Protein kinase" evidence="8">
    <location>
        <begin position="598"/>
        <end position="874"/>
    </location>
</feature>
<evidence type="ECO:0000313" key="9">
    <source>
        <dbReference type="Proteomes" id="UP000695022"/>
    </source>
</evidence>
<dbReference type="InterPro" id="IPR000719">
    <property type="entry name" value="Prot_kinase_dom"/>
</dbReference>
<feature type="region of interest" description="Disordered" evidence="7">
    <location>
        <begin position="203"/>
        <end position="245"/>
    </location>
</feature>
<dbReference type="PROSITE" id="PS50011">
    <property type="entry name" value="PROTEIN_KINASE_DOM"/>
    <property type="match status" value="1"/>
</dbReference>
<feature type="region of interest" description="Disordered" evidence="7">
    <location>
        <begin position="1"/>
        <end position="61"/>
    </location>
</feature>
<proteinExistence type="predicted"/>
<keyword evidence="2" id="KW-0808">Transferase</keyword>
<dbReference type="PROSITE" id="PS00108">
    <property type="entry name" value="PROTEIN_KINASE_ST"/>
    <property type="match status" value="1"/>
</dbReference>
<dbReference type="Gene3D" id="3.30.200.20">
    <property type="entry name" value="Phosphorylase Kinase, domain 1"/>
    <property type="match status" value="1"/>
</dbReference>
<keyword evidence="5 6" id="KW-0067">ATP-binding</keyword>
<gene>
    <name evidence="10" type="primary">LOC106809065</name>
</gene>
<evidence type="ECO:0000256" key="7">
    <source>
        <dbReference type="SAM" id="MobiDB-lite"/>
    </source>
</evidence>
<keyword evidence="4 10" id="KW-0418">Kinase</keyword>
<accession>A0ABM1E5M3</accession>
<feature type="compositionally biased region" description="Low complexity" evidence="7">
    <location>
        <begin position="319"/>
        <end position="328"/>
    </location>
</feature>
<evidence type="ECO:0000256" key="6">
    <source>
        <dbReference type="PROSITE-ProRule" id="PRU10141"/>
    </source>
</evidence>
<dbReference type="InterPro" id="IPR008271">
    <property type="entry name" value="Ser/Thr_kinase_AS"/>
</dbReference>
<evidence type="ECO:0000313" key="10">
    <source>
        <dbReference type="RefSeq" id="XP_014667494.1"/>
    </source>
</evidence>
<evidence type="ECO:0000256" key="4">
    <source>
        <dbReference type="ARBA" id="ARBA00022777"/>
    </source>
</evidence>
<dbReference type="CDD" id="cd14131">
    <property type="entry name" value="PKc_Mps1"/>
    <property type="match status" value="1"/>
</dbReference>
<dbReference type="InterPro" id="IPR027084">
    <property type="entry name" value="Mps1_cat"/>
</dbReference>
<feature type="region of interest" description="Disordered" evidence="7">
    <location>
        <begin position="271"/>
        <end position="297"/>
    </location>
</feature>
<dbReference type="PROSITE" id="PS00107">
    <property type="entry name" value="PROTEIN_KINASE_ATP"/>
    <property type="match status" value="1"/>
</dbReference>
<evidence type="ECO:0000256" key="2">
    <source>
        <dbReference type="ARBA" id="ARBA00022679"/>
    </source>
</evidence>
<evidence type="ECO:0000256" key="5">
    <source>
        <dbReference type="ARBA" id="ARBA00022840"/>
    </source>
</evidence>
<protein>
    <submittedName>
        <fullName evidence="10">Probable serine/threonine-protein kinase mkcC</fullName>
    </submittedName>
</protein>
<dbReference type="RefSeq" id="XP_014667494.1">
    <property type="nucleotide sequence ID" value="XM_014812008.1"/>
</dbReference>
<organism evidence="9 10">
    <name type="scientific">Priapulus caudatus</name>
    <name type="common">Priapulid worm</name>
    <dbReference type="NCBI Taxonomy" id="37621"/>
    <lineage>
        <taxon>Eukaryota</taxon>
        <taxon>Metazoa</taxon>
        <taxon>Ecdysozoa</taxon>
        <taxon>Scalidophora</taxon>
        <taxon>Priapulida</taxon>
        <taxon>Priapulimorpha</taxon>
        <taxon>Priapulimorphida</taxon>
        <taxon>Priapulidae</taxon>
        <taxon>Priapulus</taxon>
    </lineage>
</organism>